<accession>A0A1T4KPC9</accession>
<dbReference type="SMART" id="SM00257">
    <property type="entry name" value="LysM"/>
    <property type="match status" value="2"/>
</dbReference>
<evidence type="ECO:0000313" key="3">
    <source>
        <dbReference type="EMBL" id="SJZ44269.1"/>
    </source>
</evidence>
<dbReference type="Proteomes" id="UP000190888">
    <property type="component" value="Unassembled WGS sequence"/>
</dbReference>
<dbReference type="Pfam" id="PF01476">
    <property type="entry name" value="LysM"/>
    <property type="match status" value="2"/>
</dbReference>
<sequence>MAYFEKLKLQIATPKNMKKYFLIIASLFTIALSAQDKQVIKGTPPTQYIEHKVKDGETLGSIGRKYGKTVAQIAKANKIKTSGLLKKGAVLKIPVTAKNLSTQPATNTTSSASGTAIYHKVAKGENLYKISQAYHKVDVKLLREWNGLKNDVVKVGQQLIVGYIKSNDNVSAVKSAPAQEPVIIQQAPVTAEATPVSTAPAKKEEIPAVKEKEPAATTTPVTPVAAPKTIAPEPVAKTAPADEYAYTPQQGDEGYFAIPYAKKEANATQQFRSGDAATFKTISGWSDRKFYVLINDVAPGTIVRITGTNNKSICAKVLSSLVETKGGTGLLLRMSNSAAAALGMSDTRFPVSVTFFE</sequence>
<keyword evidence="4" id="KW-1185">Reference proteome</keyword>
<dbReference type="STRING" id="413434.SAMN04488132_10239"/>
<dbReference type="InterPro" id="IPR018392">
    <property type="entry name" value="LysM"/>
</dbReference>
<dbReference type="PANTHER" id="PTHR33734">
    <property type="entry name" value="LYSM DOMAIN-CONTAINING GPI-ANCHORED PROTEIN 2"/>
    <property type="match status" value="1"/>
</dbReference>
<evidence type="ECO:0000256" key="1">
    <source>
        <dbReference type="SAM" id="MobiDB-lite"/>
    </source>
</evidence>
<organism evidence="3 4">
    <name type="scientific">Sediminibacterium ginsengisoli</name>
    <dbReference type="NCBI Taxonomy" id="413434"/>
    <lineage>
        <taxon>Bacteria</taxon>
        <taxon>Pseudomonadati</taxon>
        <taxon>Bacteroidota</taxon>
        <taxon>Chitinophagia</taxon>
        <taxon>Chitinophagales</taxon>
        <taxon>Chitinophagaceae</taxon>
        <taxon>Sediminibacterium</taxon>
    </lineage>
</organism>
<dbReference type="PANTHER" id="PTHR33734:SF22">
    <property type="entry name" value="MEMBRANE-BOUND LYTIC MUREIN TRANSGLYCOSYLASE D"/>
    <property type="match status" value="1"/>
</dbReference>
<gene>
    <name evidence="3" type="ORF">SAMN04488132_10239</name>
</gene>
<protein>
    <submittedName>
        <fullName evidence="3">LysM repeat-containing protein</fullName>
    </submittedName>
</protein>
<dbReference type="PROSITE" id="PS51782">
    <property type="entry name" value="LYSM"/>
    <property type="match status" value="2"/>
</dbReference>
<dbReference type="Gene3D" id="3.10.350.10">
    <property type="entry name" value="LysM domain"/>
    <property type="match status" value="2"/>
</dbReference>
<dbReference type="OrthoDB" id="2149800at2"/>
<feature type="domain" description="LysM" evidence="2">
    <location>
        <begin position="49"/>
        <end position="93"/>
    </location>
</feature>
<evidence type="ECO:0000259" key="2">
    <source>
        <dbReference type="PROSITE" id="PS51782"/>
    </source>
</evidence>
<dbReference type="SUPFAM" id="SSF54106">
    <property type="entry name" value="LysM domain"/>
    <property type="match status" value="2"/>
</dbReference>
<dbReference type="AlphaFoldDB" id="A0A1T4KPC9"/>
<reference evidence="3 4" key="1">
    <citation type="submission" date="2017-02" db="EMBL/GenBank/DDBJ databases">
        <authorList>
            <person name="Peterson S.W."/>
        </authorList>
    </citation>
    <scope>NUCLEOTIDE SEQUENCE [LARGE SCALE GENOMIC DNA]</scope>
    <source>
        <strain evidence="3 4">DSM 22335</strain>
    </source>
</reference>
<feature type="region of interest" description="Disordered" evidence="1">
    <location>
        <begin position="195"/>
        <end position="222"/>
    </location>
</feature>
<feature type="compositionally biased region" description="Basic and acidic residues" evidence="1">
    <location>
        <begin position="201"/>
        <end position="214"/>
    </location>
</feature>
<dbReference type="CDD" id="cd00118">
    <property type="entry name" value="LysM"/>
    <property type="match status" value="1"/>
</dbReference>
<dbReference type="InterPro" id="IPR036779">
    <property type="entry name" value="LysM_dom_sf"/>
</dbReference>
<proteinExistence type="predicted"/>
<name>A0A1T4KPC9_9BACT</name>
<feature type="domain" description="LysM" evidence="2">
    <location>
        <begin position="117"/>
        <end position="161"/>
    </location>
</feature>
<dbReference type="EMBL" id="FUWH01000002">
    <property type="protein sequence ID" value="SJZ44269.1"/>
    <property type="molecule type" value="Genomic_DNA"/>
</dbReference>
<evidence type="ECO:0000313" key="4">
    <source>
        <dbReference type="Proteomes" id="UP000190888"/>
    </source>
</evidence>